<keyword evidence="6 7" id="KW-0472">Membrane</keyword>
<dbReference type="RefSeq" id="XP_065661748.1">
    <property type="nucleotide sequence ID" value="XM_065805676.1"/>
</dbReference>
<evidence type="ECO:0000256" key="6">
    <source>
        <dbReference type="ARBA" id="ARBA00023136"/>
    </source>
</evidence>
<evidence type="ECO:0000313" key="9">
    <source>
        <dbReference type="RefSeq" id="XP_065661748.1"/>
    </source>
</evidence>
<evidence type="ECO:0000256" key="4">
    <source>
        <dbReference type="ARBA" id="ARBA00022692"/>
    </source>
</evidence>
<gene>
    <name evidence="9" type="primary">LOC100206948</name>
</gene>
<keyword evidence="3" id="KW-0762">Sugar transport</keyword>
<reference evidence="9" key="1">
    <citation type="submission" date="2025-08" db="UniProtKB">
        <authorList>
            <consortium name="RefSeq"/>
        </authorList>
    </citation>
    <scope>IDENTIFICATION</scope>
</reference>
<evidence type="ECO:0000313" key="8">
    <source>
        <dbReference type="Proteomes" id="UP001652625"/>
    </source>
</evidence>
<feature type="transmembrane region" description="Helical" evidence="7">
    <location>
        <begin position="172"/>
        <end position="194"/>
    </location>
</feature>
<keyword evidence="3" id="KW-0813">Transport</keyword>
<dbReference type="PANTHER" id="PTHR10231">
    <property type="entry name" value="NUCLEOTIDE-SUGAR TRANSMEMBRANE TRANSPORTER"/>
    <property type="match status" value="1"/>
</dbReference>
<feature type="transmembrane region" description="Helical" evidence="7">
    <location>
        <begin position="86"/>
        <end position="104"/>
    </location>
</feature>
<dbReference type="GeneID" id="100206948"/>
<evidence type="ECO:0000256" key="3">
    <source>
        <dbReference type="ARBA" id="ARBA00022597"/>
    </source>
</evidence>
<dbReference type="SUPFAM" id="SSF103481">
    <property type="entry name" value="Multidrug resistance efflux transporter EmrE"/>
    <property type="match status" value="1"/>
</dbReference>
<proteinExistence type="inferred from homology"/>
<feature type="transmembrane region" description="Helical" evidence="7">
    <location>
        <begin position="206"/>
        <end position="229"/>
    </location>
</feature>
<dbReference type="Pfam" id="PF04142">
    <property type="entry name" value="Nuc_sug_transp"/>
    <property type="match status" value="1"/>
</dbReference>
<name>A0ABM4CJ23_HYDVU</name>
<dbReference type="InterPro" id="IPR037185">
    <property type="entry name" value="EmrE-like"/>
</dbReference>
<accession>A0ABM4CJ23</accession>
<sequence>MPSLSDIKNLFPTKLHAVIFVGYMGLFISQGILITATKDNQNNYPYNPTTLVLLSEFLKFFVSCGLHIKDVGVQSLFQDIIKHSNVLLLYMIPAFLYCLYNNLAFTNLRSYDPTTYFLLLQFRVVITGVIFQVLFNKKLSRTQWFSLILLTIGCIIKHLHLSKETGLPKISFTLNMSLLMILLQIFCSCFAGVYNEYLLKDKGDSAPFMLQNVFMYTDSVICNVLLLSYSGEIYNVFLKKNIDSVLHPIVLTVVLNNGAIGIVTAMFLKSLNSILKTFASALELMFTAILSWIIFGIPVNFMTIVAIGIVSFATLLYAKNPVDNTPKTTGLSKV</sequence>
<feature type="transmembrane region" description="Helical" evidence="7">
    <location>
        <begin position="249"/>
        <end position="268"/>
    </location>
</feature>
<comment type="similarity">
    <text evidence="2">Belongs to the nucleotide-sugar transporter family. SLC35A subfamily.</text>
</comment>
<keyword evidence="4 7" id="KW-0812">Transmembrane</keyword>
<keyword evidence="5 7" id="KW-1133">Transmembrane helix</keyword>
<dbReference type="NCBIfam" id="TIGR00803">
    <property type="entry name" value="nst"/>
    <property type="match status" value="1"/>
</dbReference>
<dbReference type="Proteomes" id="UP001652625">
    <property type="component" value="Chromosome 09"/>
</dbReference>
<organism evidence="8 9">
    <name type="scientific">Hydra vulgaris</name>
    <name type="common">Hydra</name>
    <name type="synonym">Hydra attenuata</name>
    <dbReference type="NCBI Taxonomy" id="6087"/>
    <lineage>
        <taxon>Eukaryota</taxon>
        <taxon>Metazoa</taxon>
        <taxon>Cnidaria</taxon>
        <taxon>Hydrozoa</taxon>
        <taxon>Hydroidolina</taxon>
        <taxon>Anthoathecata</taxon>
        <taxon>Aplanulata</taxon>
        <taxon>Hydridae</taxon>
        <taxon>Hydra</taxon>
    </lineage>
</organism>
<comment type="subcellular location">
    <subcellularLocation>
        <location evidence="1">Membrane</location>
        <topology evidence="1">Multi-pass membrane protein</topology>
    </subcellularLocation>
</comment>
<protein>
    <submittedName>
        <fullName evidence="9">UDP-galactose transporter senju isoform X2</fullName>
    </submittedName>
</protein>
<dbReference type="InterPro" id="IPR007271">
    <property type="entry name" value="Nuc_sug_transpt"/>
</dbReference>
<keyword evidence="8" id="KW-1185">Reference proteome</keyword>
<evidence type="ECO:0000256" key="7">
    <source>
        <dbReference type="SAM" id="Phobius"/>
    </source>
</evidence>
<evidence type="ECO:0000256" key="1">
    <source>
        <dbReference type="ARBA" id="ARBA00004141"/>
    </source>
</evidence>
<evidence type="ECO:0000256" key="5">
    <source>
        <dbReference type="ARBA" id="ARBA00022989"/>
    </source>
</evidence>
<dbReference type="PIRSF" id="PIRSF005799">
    <property type="entry name" value="UDP-gal_transpt"/>
    <property type="match status" value="1"/>
</dbReference>
<feature type="transmembrane region" description="Helical" evidence="7">
    <location>
        <begin position="116"/>
        <end position="135"/>
    </location>
</feature>
<evidence type="ECO:0000256" key="2">
    <source>
        <dbReference type="ARBA" id="ARBA00009976"/>
    </source>
</evidence>
<feature type="transmembrane region" description="Helical" evidence="7">
    <location>
        <begin position="15"/>
        <end position="36"/>
    </location>
</feature>